<protein>
    <recommendedName>
        <fullName evidence="3">Nucleotidyltransferase family protein</fullName>
    </recommendedName>
</protein>
<accession>A0A7X4KKD3</accession>
<evidence type="ECO:0000313" key="2">
    <source>
        <dbReference type="Proteomes" id="UP000469734"/>
    </source>
</evidence>
<dbReference type="PANTHER" id="PTHR39166">
    <property type="entry name" value="BLL1166 PROTEIN"/>
    <property type="match status" value="1"/>
</dbReference>
<gene>
    <name evidence="1" type="ORF">GTP56_25525</name>
</gene>
<reference evidence="1 2" key="1">
    <citation type="submission" date="2019-12" db="EMBL/GenBank/DDBJ databases">
        <title>Novel species isolated from a subtropical stream in China.</title>
        <authorList>
            <person name="Lu H."/>
        </authorList>
    </citation>
    <scope>NUCLEOTIDE SEQUENCE [LARGE SCALE GENOMIC DNA]</scope>
    <source>
        <strain evidence="1 2">FT134W</strain>
    </source>
</reference>
<sequence>MVRSSSTLMALLAAARSLHLQSWCIGAGVVRGLVWDHLHGFSQPSRYEDVDVTYYDATADEKQDEGLTRRLLDIHPSARWEVSNQALIHQWFLKAHGQIVPPLRSLADGIATWPEYATCVGVTLNADDTIEVIAPHGLQDLFDLKIRHNAARASAEVFMQRVTSKRLIERWPMLSLVTALSGPD</sequence>
<name>A0A7X4KKD3_9BURK</name>
<evidence type="ECO:0000313" key="1">
    <source>
        <dbReference type="EMBL" id="MYM75533.1"/>
    </source>
</evidence>
<proteinExistence type="predicted"/>
<evidence type="ECO:0008006" key="3">
    <source>
        <dbReference type="Google" id="ProtNLM"/>
    </source>
</evidence>
<dbReference type="Proteomes" id="UP000469734">
    <property type="component" value="Unassembled WGS sequence"/>
</dbReference>
<comment type="caution">
    <text evidence="1">The sequence shown here is derived from an EMBL/GenBank/DDBJ whole genome shotgun (WGS) entry which is preliminary data.</text>
</comment>
<organism evidence="1 2">
    <name type="scientific">Duganella margarita</name>
    <dbReference type="NCBI Taxonomy" id="2692170"/>
    <lineage>
        <taxon>Bacteria</taxon>
        <taxon>Pseudomonadati</taxon>
        <taxon>Pseudomonadota</taxon>
        <taxon>Betaproteobacteria</taxon>
        <taxon>Burkholderiales</taxon>
        <taxon>Oxalobacteraceae</taxon>
        <taxon>Telluria group</taxon>
        <taxon>Duganella</taxon>
    </lineage>
</organism>
<dbReference type="InterPro" id="IPR009267">
    <property type="entry name" value="NTP_transf_6"/>
</dbReference>
<dbReference type="AlphaFoldDB" id="A0A7X4KKD3"/>
<dbReference type="EMBL" id="WWCR01000041">
    <property type="protein sequence ID" value="MYM75533.1"/>
    <property type="molecule type" value="Genomic_DNA"/>
</dbReference>
<dbReference type="Pfam" id="PF06042">
    <property type="entry name" value="NTP_transf_6"/>
    <property type="match status" value="1"/>
</dbReference>
<dbReference type="PANTHER" id="PTHR39166:SF1">
    <property type="entry name" value="BLL1166 PROTEIN"/>
    <property type="match status" value="1"/>
</dbReference>